<dbReference type="Pfam" id="PF00004">
    <property type="entry name" value="AAA"/>
    <property type="match status" value="3"/>
</dbReference>
<feature type="domain" description="AAA+ ATPase" evidence="5">
    <location>
        <begin position="328"/>
        <end position="447"/>
    </location>
</feature>
<evidence type="ECO:0000313" key="6">
    <source>
        <dbReference type="EMBL" id="KLU83771.1"/>
    </source>
</evidence>
<feature type="compositionally biased region" description="Low complexity" evidence="4">
    <location>
        <begin position="186"/>
        <end position="197"/>
    </location>
</feature>
<comment type="similarity">
    <text evidence="1">Belongs to the CbxX/CfxQ family.</text>
</comment>
<accession>A0A0C4DSE4</accession>
<evidence type="ECO:0000313" key="7">
    <source>
        <dbReference type="EnsemblFungi" id="MAPG_02822T0"/>
    </source>
</evidence>
<feature type="domain" description="AAA+ ATPase" evidence="5">
    <location>
        <begin position="608"/>
        <end position="748"/>
    </location>
</feature>
<dbReference type="STRING" id="644358.A0A0C4DSE4"/>
<reference evidence="8" key="2">
    <citation type="submission" date="2010-05" db="EMBL/GenBank/DDBJ databases">
        <title>The genome sequence of Magnaporthe poae strain ATCC 64411.</title>
        <authorList>
            <person name="Ma L.-J."/>
            <person name="Dead R."/>
            <person name="Young S."/>
            <person name="Zeng Q."/>
            <person name="Koehrsen M."/>
            <person name="Alvarado L."/>
            <person name="Berlin A."/>
            <person name="Chapman S.B."/>
            <person name="Chen Z."/>
            <person name="Freedman E."/>
            <person name="Gellesch M."/>
            <person name="Goldberg J."/>
            <person name="Griggs A."/>
            <person name="Gujja S."/>
            <person name="Heilman E.R."/>
            <person name="Heiman D."/>
            <person name="Hepburn T."/>
            <person name="Howarth C."/>
            <person name="Jen D."/>
            <person name="Larson L."/>
            <person name="Mehta T."/>
            <person name="Neiman D."/>
            <person name="Pearson M."/>
            <person name="Roberts A."/>
            <person name="Saif S."/>
            <person name="Shea T."/>
            <person name="Shenoy N."/>
            <person name="Sisk P."/>
            <person name="Stolte C."/>
            <person name="Sykes S."/>
            <person name="Walk T."/>
            <person name="White J."/>
            <person name="Yandava C."/>
            <person name="Haas B."/>
            <person name="Nusbaum C."/>
            <person name="Birren B."/>
        </authorList>
    </citation>
    <scope>NUCLEOTIDE SEQUENCE [LARGE SCALE GENOMIC DNA]</scope>
    <source>
        <strain evidence="8">ATCC 64411 / 73-15</strain>
    </source>
</reference>
<dbReference type="OrthoDB" id="2423195at2759"/>
<feature type="region of interest" description="Disordered" evidence="4">
    <location>
        <begin position="1"/>
        <end position="288"/>
    </location>
</feature>
<dbReference type="GO" id="GO:0005524">
    <property type="term" value="F:ATP binding"/>
    <property type="evidence" value="ECO:0007669"/>
    <property type="project" value="UniProtKB-KW"/>
</dbReference>
<feature type="compositionally biased region" description="Polar residues" evidence="4">
    <location>
        <begin position="171"/>
        <end position="185"/>
    </location>
</feature>
<dbReference type="EMBL" id="ADBL01000685">
    <property type="status" value="NOT_ANNOTATED_CDS"/>
    <property type="molecule type" value="Genomic_DNA"/>
</dbReference>
<feature type="compositionally biased region" description="Pro residues" evidence="4">
    <location>
        <begin position="247"/>
        <end position="264"/>
    </location>
</feature>
<dbReference type="PANTHER" id="PTHR43392">
    <property type="entry name" value="AAA-TYPE ATPASE FAMILY PROTEIN / ANKYRIN REPEAT FAMILY PROTEIN"/>
    <property type="match status" value="1"/>
</dbReference>
<dbReference type="Gene3D" id="3.40.50.300">
    <property type="entry name" value="P-loop containing nucleotide triphosphate hydrolases"/>
    <property type="match status" value="3"/>
</dbReference>
<evidence type="ECO:0000259" key="5">
    <source>
        <dbReference type="SMART" id="SM00382"/>
    </source>
</evidence>
<dbReference type="CDD" id="cd00009">
    <property type="entry name" value="AAA"/>
    <property type="match status" value="3"/>
</dbReference>
<dbReference type="EMBL" id="GL876967">
    <property type="protein sequence ID" value="KLU83771.1"/>
    <property type="molecule type" value="Genomic_DNA"/>
</dbReference>
<dbReference type="OMA" id="KRYHNEM"/>
<dbReference type="InterPro" id="IPR041627">
    <property type="entry name" value="AAA_lid_6"/>
</dbReference>
<dbReference type="AlphaFoldDB" id="A0A0C4DSE4"/>
<dbReference type="InterPro" id="IPR000641">
    <property type="entry name" value="CbxX/CfxQ"/>
</dbReference>
<dbReference type="Proteomes" id="UP000011715">
    <property type="component" value="Unassembled WGS sequence"/>
</dbReference>
<dbReference type="PANTHER" id="PTHR43392:SF2">
    <property type="entry name" value="AAA-TYPE ATPASE FAMILY PROTEIN _ ANKYRIN REPEAT FAMILY PROTEIN"/>
    <property type="match status" value="1"/>
</dbReference>
<reference evidence="6" key="3">
    <citation type="submission" date="2011-03" db="EMBL/GenBank/DDBJ databases">
        <title>Annotation of Magnaporthe poae ATCC 64411.</title>
        <authorList>
            <person name="Ma L.-J."/>
            <person name="Dead R."/>
            <person name="Young S.K."/>
            <person name="Zeng Q."/>
            <person name="Gargeya S."/>
            <person name="Fitzgerald M."/>
            <person name="Haas B."/>
            <person name="Abouelleil A."/>
            <person name="Alvarado L."/>
            <person name="Arachchi H.M."/>
            <person name="Berlin A."/>
            <person name="Brown A."/>
            <person name="Chapman S.B."/>
            <person name="Chen Z."/>
            <person name="Dunbar C."/>
            <person name="Freedman E."/>
            <person name="Gearin G."/>
            <person name="Gellesch M."/>
            <person name="Goldberg J."/>
            <person name="Griggs A."/>
            <person name="Gujja S."/>
            <person name="Heiman D."/>
            <person name="Howarth C."/>
            <person name="Larson L."/>
            <person name="Lui A."/>
            <person name="MacDonald P.J.P."/>
            <person name="Mehta T."/>
            <person name="Montmayeur A."/>
            <person name="Murphy C."/>
            <person name="Neiman D."/>
            <person name="Pearson M."/>
            <person name="Priest M."/>
            <person name="Roberts A."/>
            <person name="Saif S."/>
            <person name="Shea T."/>
            <person name="Shenoy N."/>
            <person name="Sisk P."/>
            <person name="Stolte C."/>
            <person name="Sykes S."/>
            <person name="Yandava C."/>
            <person name="Wortman J."/>
            <person name="Nusbaum C."/>
            <person name="Birren B."/>
        </authorList>
    </citation>
    <scope>NUCLEOTIDE SEQUENCE</scope>
    <source>
        <strain evidence="6">ATCC 64411</strain>
    </source>
</reference>
<dbReference type="GO" id="GO:0016887">
    <property type="term" value="F:ATP hydrolysis activity"/>
    <property type="evidence" value="ECO:0007669"/>
    <property type="project" value="InterPro"/>
</dbReference>
<feature type="compositionally biased region" description="Polar residues" evidence="4">
    <location>
        <begin position="35"/>
        <end position="48"/>
    </location>
</feature>
<evidence type="ECO:0000256" key="2">
    <source>
        <dbReference type="ARBA" id="ARBA00022741"/>
    </source>
</evidence>
<protein>
    <recommendedName>
        <fullName evidence="5">AAA+ ATPase domain-containing protein</fullName>
    </recommendedName>
</protein>
<dbReference type="EMBL" id="ADBL01000686">
    <property type="status" value="NOT_ANNOTATED_CDS"/>
    <property type="molecule type" value="Genomic_DNA"/>
</dbReference>
<feature type="compositionally biased region" description="Basic and acidic residues" evidence="4">
    <location>
        <begin position="267"/>
        <end position="288"/>
    </location>
</feature>
<dbReference type="eggNOG" id="KOG0730">
    <property type="taxonomic scope" value="Eukaryota"/>
</dbReference>
<gene>
    <name evidence="6" type="ORF">MAPG_02822</name>
</gene>
<dbReference type="SUPFAM" id="SSF52540">
    <property type="entry name" value="P-loop containing nucleoside triphosphate hydrolases"/>
    <property type="match status" value="3"/>
</dbReference>
<evidence type="ECO:0000256" key="4">
    <source>
        <dbReference type="SAM" id="MobiDB-lite"/>
    </source>
</evidence>
<dbReference type="VEuPathDB" id="FungiDB:MAPG_02822"/>
<evidence type="ECO:0000313" key="8">
    <source>
        <dbReference type="Proteomes" id="UP000011715"/>
    </source>
</evidence>
<keyword evidence="2" id="KW-0547">Nucleotide-binding</keyword>
<keyword evidence="3" id="KW-0067">ATP-binding</keyword>
<dbReference type="InterPro" id="IPR003593">
    <property type="entry name" value="AAA+_ATPase"/>
</dbReference>
<feature type="compositionally biased region" description="Polar residues" evidence="4">
    <location>
        <begin position="116"/>
        <end position="129"/>
    </location>
</feature>
<dbReference type="Gene3D" id="1.10.8.60">
    <property type="match status" value="2"/>
</dbReference>
<dbReference type="InterPro" id="IPR050773">
    <property type="entry name" value="CbxX/CfxQ_RuBisCO_ESX"/>
</dbReference>
<dbReference type="Pfam" id="PF17866">
    <property type="entry name" value="AAA_lid_6"/>
    <property type="match status" value="1"/>
</dbReference>
<feature type="domain" description="AAA+ ATPase" evidence="5">
    <location>
        <begin position="885"/>
        <end position="1022"/>
    </location>
</feature>
<reference evidence="7" key="5">
    <citation type="submission" date="2015-06" db="UniProtKB">
        <authorList>
            <consortium name="EnsemblFungi"/>
        </authorList>
    </citation>
    <scope>IDENTIFICATION</scope>
    <source>
        <strain evidence="7">ATCC 64411</strain>
    </source>
</reference>
<feature type="compositionally biased region" description="Polar residues" evidence="4">
    <location>
        <begin position="92"/>
        <end position="101"/>
    </location>
</feature>
<reference evidence="6" key="1">
    <citation type="submission" date="2010-05" db="EMBL/GenBank/DDBJ databases">
        <title>The Genome Sequence of Magnaporthe poae strain ATCC 64411.</title>
        <authorList>
            <consortium name="The Broad Institute Genome Sequencing Platform"/>
            <consortium name="Broad Institute Genome Sequencing Center for Infectious Disease"/>
            <person name="Ma L.-J."/>
            <person name="Dead R."/>
            <person name="Young S."/>
            <person name="Zeng Q."/>
            <person name="Koehrsen M."/>
            <person name="Alvarado L."/>
            <person name="Berlin A."/>
            <person name="Chapman S.B."/>
            <person name="Chen Z."/>
            <person name="Freedman E."/>
            <person name="Gellesch M."/>
            <person name="Goldberg J."/>
            <person name="Griggs A."/>
            <person name="Gujja S."/>
            <person name="Heilman E.R."/>
            <person name="Heiman D."/>
            <person name="Hepburn T."/>
            <person name="Howarth C."/>
            <person name="Jen D."/>
            <person name="Larson L."/>
            <person name="Mehta T."/>
            <person name="Neiman D."/>
            <person name="Pearson M."/>
            <person name="Roberts A."/>
            <person name="Saif S."/>
            <person name="Shea T."/>
            <person name="Shenoy N."/>
            <person name="Sisk P."/>
            <person name="Stolte C."/>
            <person name="Sykes S."/>
            <person name="Walk T."/>
            <person name="White J."/>
            <person name="Yandava C."/>
            <person name="Haas B."/>
            <person name="Nusbaum C."/>
            <person name="Birren B."/>
        </authorList>
    </citation>
    <scope>NUCLEOTIDE SEQUENCE</scope>
    <source>
        <strain evidence="6">ATCC 64411</strain>
    </source>
</reference>
<evidence type="ECO:0000256" key="3">
    <source>
        <dbReference type="ARBA" id="ARBA00022840"/>
    </source>
</evidence>
<dbReference type="FunFam" id="1.10.8.60:FF:000160">
    <property type="entry name" value="WGS project CABT00000000 data, contig 2.55"/>
    <property type="match status" value="1"/>
</dbReference>
<proteinExistence type="inferred from homology"/>
<dbReference type="EnsemblFungi" id="MAPG_02822T0">
    <property type="protein sequence ID" value="MAPG_02822T0"/>
    <property type="gene ID" value="MAPG_02822"/>
</dbReference>
<feature type="compositionally biased region" description="Basic and acidic residues" evidence="4">
    <location>
        <begin position="825"/>
        <end position="851"/>
    </location>
</feature>
<dbReference type="SMART" id="SM00382">
    <property type="entry name" value="AAA"/>
    <property type="match status" value="3"/>
</dbReference>
<organism evidence="7 8">
    <name type="scientific">Magnaporthiopsis poae (strain ATCC 64411 / 73-15)</name>
    <name type="common">Kentucky bluegrass fungus</name>
    <name type="synonym">Magnaporthe poae</name>
    <dbReference type="NCBI Taxonomy" id="644358"/>
    <lineage>
        <taxon>Eukaryota</taxon>
        <taxon>Fungi</taxon>
        <taxon>Dikarya</taxon>
        <taxon>Ascomycota</taxon>
        <taxon>Pezizomycotina</taxon>
        <taxon>Sordariomycetes</taxon>
        <taxon>Sordariomycetidae</taxon>
        <taxon>Magnaporthales</taxon>
        <taxon>Magnaporthaceae</taxon>
        <taxon>Magnaporthiopsis</taxon>
    </lineage>
</organism>
<feature type="region of interest" description="Disordered" evidence="4">
    <location>
        <begin position="821"/>
        <end position="851"/>
    </location>
</feature>
<dbReference type="PRINTS" id="PR00819">
    <property type="entry name" value="CBXCFQXSUPER"/>
</dbReference>
<dbReference type="FunFam" id="3.40.50.300:FF:000216">
    <property type="entry name" value="Type VII secretion ATPase EccA"/>
    <property type="match status" value="2"/>
</dbReference>
<feature type="compositionally biased region" description="Low complexity" evidence="4">
    <location>
        <begin position="230"/>
        <end position="246"/>
    </location>
</feature>
<evidence type="ECO:0000256" key="1">
    <source>
        <dbReference type="ARBA" id="ARBA00010378"/>
    </source>
</evidence>
<sequence>MPQAQIEMDLLHPAVLAAPNDTTPGGSRPTTPGSAISTEPTSVSSSPCPDQDEKQIQTRPSSKQSHHIDPASLELDQALAVHQPVARPPVTTPQILLSQDSAAEPADIPDSGSKPVGQTSADNSGTPETSAAADPPQPASPLVARSEPDLVDPDSVPLPASRETTPDIEDNVQSPTASLDLATTHSAPGSPSAVPSDSAPPPPDPEDLEPSNEVSVQVEPAPVPSPSRPASPALPVLQSSRTSRAPSPVPSPPKTPEPVYPPFNNPFEHKPPEAAAEWERRKQEHGETSDVIDELMLLEGLEDVKNQFLDIKSKVDLCNEQGRDLKHERFHIVFQGNPGTGKTTVARLYGRFLSSVGVVGSDYIKETSGAKLCTKGSGGTMRMFRRMLGRQDGGTLFVDEAYQLTAPYMEGVGRSILDLILTTMENNIGQLAVVFVGYKDEMESLYEHNPGLSSRIPHCMNFADFSDAELCKILVDNINRQYKGKMKVEDGMDGLYMRIAIRRLSQARGSRGFGNAREVNNLLAKIANRQARRIAKEKREGKRPDPLLFSKEDMIGFEPSMAAAQSPASTELQKLIGLESVKKSVQSMIRMTQLNYNRELNEQKPLQFSLNQLFVGAPGTGKTTVAKLYGRILADIGLLSRGDVVLKTPADFIGECLGKSEAKTKKILEATVGKVLVIDEAYMLDAGDASKEQDKFKTGVIDTLVAMIQGVPGEDRCIILVGYEDRMNTMFQNVNPGLSRRFPITTPFRFENFDLRQLQQIMQKKMDEQDIEATAPALETASDVLERALMRPNFTNAGEVDAVLSIAKRHYEMRQSAKPVAEQAFDGKLEPQDFDKDHDRGTRDGVDSRQELRGRVHDSIIEKLAGYQARSLGARRQGLKPREHVPTNFVFKGFPGTGKTVTAQHMGKIFYDMGFLATPEVIEVSATDMLGQYVGQTCPKTRKVLDKAIGKVLFIDEAWRLIYGQYAAEAVDEIIQFLAKPSHAGKMVVILAGYKQDMHCLMNLHPVLSGLFPEEIVFENLLPQECITLLLRDLDENQIEAQGNFLRDPSNRDYVKVVRLFQVLQVVPGWGNARDVKYLAKQMLGKFLVSSGPERQQNRVVTVQQVLECLLELITQRRDRCLAPTAAGAANLALASQPPATGKLTAIQKLRQDEERLQAALQLMGRCVNGYAWNKVAGGWRCEGGMHFVADVELAAGA</sequence>
<feature type="compositionally biased region" description="Low complexity" evidence="4">
    <location>
        <begin position="22"/>
        <end position="34"/>
    </location>
</feature>
<name>A0A0C4DSE4_MAGP6</name>
<dbReference type="InterPro" id="IPR027417">
    <property type="entry name" value="P-loop_NTPase"/>
</dbReference>
<dbReference type="InterPro" id="IPR003959">
    <property type="entry name" value="ATPase_AAA_core"/>
</dbReference>
<reference evidence="7" key="4">
    <citation type="journal article" date="2015" name="G3 (Bethesda)">
        <title>Genome sequences of three phytopathogenic species of the Magnaporthaceae family of fungi.</title>
        <authorList>
            <person name="Okagaki L.H."/>
            <person name="Nunes C.C."/>
            <person name="Sailsbery J."/>
            <person name="Clay B."/>
            <person name="Brown D."/>
            <person name="John T."/>
            <person name="Oh Y."/>
            <person name="Young N."/>
            <person name="Fitzgerald M."/>
            <person name="Haas B.J."/>
            <person name="Zeng Q."/>
            <person name="Young S."/>
            <person name="Adiconis X."/>
            <person name="Fan L."/>
            <person name="Levin J.Z."/>
            <person name="Mitchell T.K."/>
            <person name="Okubara P.A."/>
            <person name="Farman M.L."/>
            <person name="Kohn L.M."/>
            <person name="Birren B."/>
            <person name="Ma L.-J."/>
            <person name="Dean R.A."/>
        </authorList>
    </citation>
    <scope>NUCLEOTIDE SEQUENCE</scope>
    <source>
        <strain evidence="7">ATCC 64411 / 73-15</strain>
    </source>
</reference>
<keyword evidence="8" id="KW-1185">Reference proteome</keyword>